<dbReference type="WBParaSite" id="L893_g17831.t1">
    <property type="protein sequence ID" value="L893_g17831.t1"/>
    <property type="gene ID" value="L893_g17831"/>
</dbReference>
<evidence type="ECO:0000256" key="1">
    <source>
        <dbReference type="SAM" id="Phobius"/>
    </source>
</evidence>
<evidence type="ECO:0000313" key="3">
    <source>
        <dbReference type="WBParaSite" id="L893_g17831.t1"/>
    </source>
</evidence>
<accession>A0A1I7YMG3</accession>
<protein>
    <submittedName>
        <fullName evidence="3">MFS domain-containing protein</fullName>
    </submittedName>
</protein>
<evidence type="ECO:0000313" key="2">
    <source>
        <dbReference type="Proteomes" id="UP000095287"/>
    </source>
</evidence>
<feature type="transmembrane region" description="Helical" evidence="1">
    <location>
        <begin position="140"/>
        <end position="157"/>
    </location>
</feature>
<dbReference type="Gene3D" id="1.20.1250.20">
    <property type="entry name" value="MFS general substrate transporter like domains"/>
    <property type="match status" value="1"/>
</dbReference>
<feature type="transmembrane region" description="Helical" evidence="1">
    <location>
        <begin position="114"/>
        <end position="134"/>
    </location>
</feature>
<dbReference type="SUPFAM" id="SSF103473">
    <property type="entry name" value="MFS general substrate transporter"/>
    <property type="match status" value="1"/>
</dbReference>
<proteinExistence type="predicted"/>
<keyword evidence="1" id="KW-1133">Transmembrane helix</keyword>
<dbReference type="Proteomes" id="UP000095287">
    <property type="component" value="Unplaced"/>
</dbReference>
<feature type="transmembrane region" description="Helical" evidence="1">
    <location>
        <begin position="17"/>
        <end position="33"/>
    </location>
</feature>
<dbReference type="InterPro" id="IPR036259">
    <property type="entry name" value="MFS_trans_sf"/>
</dbReference>
<reference evidence="3" key="1">
    <citation type="submission" date="2016-11" db="UniProtKB">
        <authorList>
            <consortium name="WormBaseParasite"/>
        </authorList>
    </citation>
    <scope>IDENTIFICATION</scope>
</reference>
<dbReference type="AlphaFoldDB" id="A0A1I7YMG3"/>
<name>A0A1I7YMG3_9BILA</name>
<keyword evidence="1" id="KW-0812">Transmembrane</keyword>
<sequence length="163" mass="18432">MASLDSPEFLRSRVSDYWITIISLLITVAYHLLTMSWPWMKGHLTYCDRLDPNTQSQIASWCGSIHPINERFYYGGNVVLNGIVLQLYGNSVGIVLSKLLGAGRQGTVQGFTQFMVCVAKIVGSLLLTYLFDQFGPQPDWLLQLGFLGLLLVLWIAYRRRLCP</sequence>
<organism evidence="2 3">
    <name type="scientific">Steinernema glaseri</name>
    <dbReference type="NCBI Taxonomy" id="37863"/>
    <lineage>
        <taxon>Eukaryota</taxon>
        <taxon>Metazoa</taxon>
        <taxon>Ecdysozoa</taxon>
        <taxon>Nematoda</taxon>
        <taxon>Chromadorea</taxon>
        <taxon>Rhabditida</taxon>
        <taxon>Tylenchina</taxon>
        <taxon>Panagrolaimomorpha</taxon>
        <taxon>Strongyloidoidea</taxon>
        <taxon>Steinernematidae</taxon>
        <taxon>Steinernema</taxon>
    </lineage>
</organism>
<keyword evidence="1" id="KW-0472">Membrane</keyword>
<keyword evidence="2" id="KW-1185">Reference proteome</keyword>